<evidence type="ECO:0000313" key="2">
    <source>
        <dbReference type="EMBL" id="AVL95206.1"/>
    </source>
</evidence>
<dbReference type="Pfam" id="PF14339">
    <property type="entry name" value="DUF4394"/>
    <property type="match status" value="1"/>
</dbReference>
<evidence type="ECO:0000259" key="1">
    <source>
        <dbReference type="Pfam" id="PF14339"/>
    </source>
</evidence>
<feature type="domain" description="DUF4394" evidence="1">
    <location>
        <begin position="53"/>
        <end position="270"/>
    </location>
</feature>
<dbReference type="InterPro" id="IPR025507">
    <property type="entry name" value="DUF4394"/>
</dbReference>
<evidence type="ECO:0000313" key="3">
    <source>
        <dbReference type="Proteomes" id="UP000289600"/>
    </source>
</evidence>
<sequence>MSYYNDFSYRDDCCGYISNPTITDRFYALDNNNNILSFSATRNNLGNYTQLGDSLRCHPISGLLPGQTAVGIAFRPANRTLYLLVRTLTGGRLYTLNISEKCGAIANPVGFGLITAGGAPIVLTGTAFSISFNPTIDRLRVVSNTGQNLTVNPDNGVTIINTNLSYAVGDINFGNLPAIGGIAYTNNFVGAGSTTLYDIATNQNSLVIQNPPNDGTLNTVGLLNIAVSQFLGFTIVNRSNTAIAILRTGTQTGIYNINLLTGAATLLRRIIPDQCNNGVIIGLAGVPSNRVL</sequence>
<dbReference type="Proteomes" id="UP000289600">
    <property type="component" value="Segment"/>
</dbReference>
<gene>
    <name evidence="2" type="ORF">mc_819</name>
</gene>
<organism evidence="2 3">
    <name type="scientific">Moumouvirus australiensis</name>
    <dbReference type="NCBI Taxonomy" id="2109587"/>
    <lineage>
        <taxon>Viruses</taxon>
        <taxon>Varidnaviria</taxon>
        <taxon>Bamfordvirae</taxon>
        <taxon>Nucleocytoviricota</taxon>
        <taxon>Megaviricetes</taxon>
        <taxon>Imitervirales</taxon>
        <taxon>Mimiviridae</taxon>
        <taxon>Megamimivirinae</taxon>
        <taxon>Moumouvirus</taxon>
        <taxon>Moumouvirus australiense</taxon>
    </lineage>
</organism>
<keyword evidence="2" id="KW-0449">Lipoprotein</keyword>
<accession>A0A2P1EMS0</accession>
<dbReference type="EMBL" id="MG807320">
    <property type="protein sequence ID" value="AVL95206.1"/>
    <property type="molecule type" value="Genomic_DNA"/>
</dbReference>
<proteinExistence type="predicted"/>
<name>A0A2P1EMS0_9VIRU</name>
<keyword evidence="3" id="KW-1185">Reference proteome</keyword>
<protein>
    <submittedName>
        <fullName evidence="2">Lipoprotein</fullName>
    </submittedName>
</protein>
<reference evidence="3" key="1">
    <citation type="submission" date="2018-01" db="EMBL/GenBank/DDBJ databases">
        <title>Testimony of 'menage a trois' revealed by the proteome of Megavirus virophage.</title>
        <authorList>
            <person name="Jeudy S."/>
            <person name="Bertaux L."/>
            <person name="Alempic J.-M."/>
            <person name="Lartigue A."/>
            <person name="Legendre M."/>
            <person name="Philippe N."/>
            <person name="Beucher L."/>
            <person name="Biondi E."/>
            <person name="Juul S."/>
            <person name="Turner D."/>
            <person name="Coute Y."/>
            <person name="Claverie J.-M."/>
            <person name="Abergel C."/>
        </authorList>
    </citation>
    <scope>NUCLEOTIDE SEQUENCE [LARGE SCALE GENOMIC DNA]</scope>
</reference>